<feature type="compositionally biased region" description="Low complexity" evidence="7">
    <location>
        <begin position="561"/>
        <end position="585"/>
    </location>
</feature>
<comment type="caution">
    <text evidence="10">The sequence shown here is derived from an EMBL/GenBank/DDBJ whole genome shotgun (WGS) entry which is preliminary data.</text>
</comment>
<protein>
    <recommendedName>
        <fullName evidence="2">ubiquitinyl hydrolase 1</fullName>
        <ecNumber evidence="2">3.4.19.12</ecNumber>
    </recommendedName>
</protein>
<organism evidence="10 11">
    <name type="scientific">Plakobranchus ocellatus</name>
    <dbReference type="NCBI Taxonomy" id="259542"/>
    <lineage>
        <taxon>Eukaryota</taxon>
        <taxon>Metazoa</taxon>
        <taxon>Spiralia</taxon>
        <taxon>Lophotrochozoa</taxon>
        <taxon>Mollusca</taxon>
        <taxon>Gastropoda</taxon>
        <taxon>Heterobranchia</taxon>
        <taxon>Euthyneura</taxon>
        <taxon>Panpulmonata</taxon>
        <taxon>Sacoglossa</taxon>
        <taxon>Placobranchoidea</taxon>
        <taxon>Plakobranchidae</taxon>
        <taxon>Plakobranchus</taxon>
    </lineage>
</organism>
<keyword evidence="3" id="KW-0479">Metal-binding</keyword>
<dbReference type="Pfam" id="PF00443">
    <property type="entry name" value="UCH"/>
    <property type="match status" value="1"/>
</dbReference>
<feature type="region of interest" description="Disordered" evidence="7">
    <location>
        <begin position="1082"/>
        <end position="1151"/>
    </location>
</feature>
<proteinExistence type="predicted"/>
<sequence>EEIVQEECKFTVKSSGIEITLKKTTSDRWASLEAPLRKEKIEPPQTDTWIPINAKPSASTLSASSSSSVSVSNEAADTWKSLSQGSKKQAITSAQTSGVAFDDLSDLNINYKGSRQTLFRDQSQDDEDDSADSFSFDNSQKPTAKVSPLNNQTSETGMIVPPGFAGLVNIGNTCFMNCIIQVLANTREFRDYFLDDRFKSDINEDNPLGMKGQLAATFGVLLRWLWSCKKHYWDPRRLKDLVSKKNPQFFGYAQHDAHEFLAFLLDGLHEDLNRIRKKPYTETIDSDGRPDKVVADEAWAQYKLRNDSVVVDLFQGQLKSKLVCPRCGKVSITFDPFLYMSVPLPKKKKVIPVHFIWKESYKKPIKIRIFEAYRGRILKFFHNGATLANVDPKDVIIACEVLSEEVAGEDVIEIPVMQRTLFPSEYPSHCACCHKPRMEGPPLRRCTKCYKVGYCDQTCQRKHWNLHKPVCSTLPDPIGCPFILSVPASRATYSYLVKHMEEFARFSVDIFQPPVKTSSSASSSIASEVTSSSVSASNIKPYPASPAVVGNGPFPAPASAPLPSSSSLLSGAAAGTSSGLGPSSSTNLSSCSLSHSCSSLNSLDSLSSASSTCTLTGDTSDTATGGGGGGGSSSGRSQDGGDGGAAVTEEGATAPETSVSPRYTSPCPPQLLPQTSYDGLPAMVGADASRSGSVDSGFESLGAKMGEKSVPMTSVLGVQASDMERDRAMTTFFIKPVSMEGTGLKGAERLEDKGDTPLELVSGRFLSMDWRNNERIPSYVLVQSKELESVEVDNLNNFVASGANKSSLYHCLELFTEPEVLNPEEAWYCPSCKKHVEASKQMSIWRLPHTLVIQLKRFSFQNFLMRSKIKKHIDFPTRGLDLSKFCVGLQPGDSAPIYDLYGVANHHGMLIGGHYTSYVRCSGLGNDVGASDEIGWRLCNDSRVTPVPCESSVVTSDAYLLFYRRRCPAVIGPTTTTISAVSNSATTRFFQDSAQSAASVSKTSQQLKKQQRIATPAPARGAEAVARGDFGDDEQETGEGAQGGLENDADSNYQDEPSESENSKPLKEGANICRHLLTGTFSSPVDSSSSHDTVNQTHRNTLEQTTPYKPPCSSNPLYRSYAREQMQCQDAAKSSQEPMEEVGEKKDEEKEYFDCDKELCEERDLDSTLDVDKDLAEDDDDDEVDEGGERALVIATDVELDYTDMEAVD</sequence>
<dbReference type="InterPro" id="IPR050185">
    <property type="entry name" value="Ub_carboxyl-term_hydrolase"/>
</dbReference>
<evidence type="ECO:0000313" key="11">
    <source>
        <dbReference type="Proteomes" id="UP000735302"/>
    </source>
</evidence>
<dbReference type="GO" id="GO:0004843">
    <property type="term" value="F:cysteine-type deubiquitinase activity"/>
    <property type="evidence" value="ECO:0007669"/>
    <property type="project" value="UniProtKB-EC"/>
</dbReference>
<dbReference type="InterPro" id="IPR028889">
    <property type="entry name" value="USP"/>
</dbReference>
<evidence type="ECO:0000256" key="3">
    <source>
        <dbReference type="ARBA" id="ARBA00022723"/>
    </source>
</evidence>
<feature type="region of interest" description="Disordered" evidence="7">
    <location>
        <begin position="1166"/>
        <end position="1192"/>
    </location>
</feature>
<name>A0AAV4CB00_9GAST</name>
<dbReference type="SUPFAM" id="SSF54001">
    <property type="entry name" value="Cysteine proteinases"/>
    <property type="match status" value="1"/>
</dbReference>
<evidence type="ECO:0000313" key="10">
    <source>
        <dbReference type="EMBL" id="GFO28835.1"/>
    </source>
</evidence>
<dbReference type="PROSITE" id="PS50235">
    <property type="entry name" value="USP_3"/>
    <property type="match status" value="1"/>
</dbReference>
<dbReference type="Gene3D" id="6.10.140.2220">
    <property type="match status" value="1"/>
</dbReference>
<evidence type="ECO:0000256" key="6">
    <source>
        <dbReference type="PROSITE-ProRule" id="PRU00134"/>
    </source>
</evidence>
<evidence type="ECO:0000256" key="2">
    <source>
        <dbReference type="ARBA" id="ARBA00012759"/>
    </source>
</evidence>
<evidence type="ECO:0000256" key="4">
    <source>
        <dbReference type="ARBA" id="ARBA00022771"/>
    </source>
</evidence>
<evidence type="ECO:0000256" key="7">
    <source>
        <dbReference type="SAM" id="MobiDB-lite"/>
    </source>
</evidence>
<dbReference type="CDD" id="cd02674">
    <property type="entry name" value="Peptidase_C19R"/>
    <property type="match status" value="1"/>
</dbReference>
<gene>
    <name evidence="10" type="ORF">PoB_005534000</name>
</gene>
<dbReference type="GO" id="GO:0008270">
    <property type="term" value="F:zinc ion binding"/>
    <property type="evidence" value="ECO:0007669"/>
    <property type="project" value="UniProtKB-KW"/>
</dbReference>
<dbReference type="AlphaFoldDB" id="A0AAV4CB00"/>
<keyword evidence="11" id="KW-1185">Reference proteome</keyword>
<feature type="region of interest" description="Disordered" evidence="7">
    <location>
        <begin position="117"/>
        <end position="153"/>
    </location>
</feature>
<dbReference type="PANTHER" id="PTHR21646:SF74">
    <property type="entry name" value="UBIQUITIN CARBOXYL-TERMINAL HYDROLASE 19"/>
    <property type="match status" value="1"/>
</dbReference>
<dbReference type="Pfam" id="PF01753">
    <property type="entry name" value="zf-MYND"/>
    <property type="match status" value="1"/>
</dbReference>
<keyword evidence="4 6" id="KW-0863">Zinc-finger</keyword>
<evidence type="ECO:0000256" key="5">
    <source>
        <dbReference type="ARBA" id="ARBA00022833"/>
    </source>
</evidence>
<dbReference type="SUPFAM" id="SSF144232">
    <property type="entry name" value="HIT/MYND zinc finger-like"/>
    <property type="match status" value="1"/>
</dbReference>
<comment type="catalytic activity">
    <reaction evidence="1">
        <text>Thiol-dependent hydrolysis of ester, thioester, amide, peptide and isopeptide bonds formed by the C-terminal Gly of ubiquitin (a 76-residue protein attached to proteins as an intracellular targeting signal).</text>
        <dbReference type="EC" id="3.4.19.12"/>
    </reaction>
</comment>
<feature type="region of interest" description="Disordered" evidence="7">
    <location>
        <begin position="1001"/>
        <end position="1066"/>
    </location>
</feature>
<keyword evidence="10" id="KW-0378">Hydrolase</keyword>
<feature type="compositionally biased region" description="Low complexity" evidence="7">
    <location>
        <begin position="608"/>
        <end position="623"/>
    </location>
</feature>
<feature type="compositionally biased region" description="Polar residues" evidence="7">
    <location>
        <begin position="1091"/>
        <end position="1117"/>
    </location>
</feature>
<feature type="compositionally biased region" description="Polar residues" evidence="7">
    <location>
        <begin position="1126"/>
        <end position="1136"/>
    </location>
</feature>
<feature type="compositionally biased region" description="Gly residues" evidence="7">
    <location>
        <begin position="624"/>
        <end position="644"/>
    </location>
</feature>
<dbReference type="EC" id="3.4.19.12" evidence="2"/>
<dbReference type="InterPro" id="IPR008978">
    <property type="entry name" value="HSP20-like_chaperone"/>
</dbReference>
<feature type="compositionally biased region" description="Basic and acidic residues" evidence="7">
    <location>
        <begin position="1142"/>
        <end position="1151"/>
    </location>
</feature>
<dbReference type="PROSITE" id="PS00973">
    <property type="entry name" value="USP_2"/>
    <property type="match status" value="1"/>
</dbReference>
<dbReference type="InterPro" id="IPR018200">
    <property type="entry name" value="USP_CS"/>
</dbReference>
<evidence type="ECO:0000259" key="8">
    <source>
        <dbReference type="PROSITE" id="PS50235"/>
    </source>
</evidence>
<evidence type="ECO:0000256" key="1">
    <source>
        <dbReference type="ARBA" id="ARBA00000707"/>
    </source>
</evidence>
<dbReference type="Gene3D" id="3.90.70.10">
    <property type="entry name" value="Cysteine proteinases"/>
    <property type="match status" value="2"/>
</dbReference>
<reference evidence="10 11" key="1">
    <citation type="journal article" date="2021" name="Elife">
        <title>Chloroplast acquisition without the gene transfer in kleptoplastic sea slugs, Plakobranchus ocellatus.</title>
        <authorList>
            <person name="Maeda T."/>
            <person name="Takahashi S."/>
            <person name="Yoshida T."/>
            <person name="Shimamura S."/>
            <person name="Takaki Y."/>
            <person name="Nagai Y."/>
            <person name="Toyoda A."/>
            <person name="Suzuki Y."/>
            <person name="Arimoto A."/>
            <person name="Ishii H."/>
            <person name="Satoh N."/>
            <person name="Nishiyama T."/>
            <person name="Hasebe M."/>
            <person name="Maruyama T."/>
            <person name="Minagawa J."/>
            <person name="Obokata J."/>
            <person name="Shigenobu S."/>
        </authorList>
    </citation>
    <scope>NUCLEOTIDE SEQUENCE [LARGE SCALE GENOMIC DNA]</scope>
</reference>
<dbReference type="InterPro" id="IPR002893">
    <property type="entry name" value="Znf_MYND"/>
</dbReference>
<dbReference type="GO" id="GO:0016579">
    <property type="term" value="P:protein deubiquitination"/>
    <property type="evidence" value="ECO:0007669"/>
    <property type="project" value="InterPro"/>
</dbReference>
<feature type="non-terminal residue" evidence="10">
    <location>
        <position position="1"/>
    </location>
</feature>
<dbReference type="PROSITE" id="PS50865">
    <property type="entry name" value="ZF_MYND_2"/>
    <property type="match status" value="1"/>
</dbReference>
<dbReference type="Proteomes" id="UP000735302">
    <property type="component" value="Unassembled WGS sequence"/>
</dbReference>
<dbReference type="InterPro" id="IPR001394">
    <property type="entry name" value="Peptidase_C19_UCH"/>
</dbReference>
<dbReference type="InterPro" id="IPR038765">
    <property type="entry name" value="Papain-like_cys_pep_sf"/>
</dbReference>
<feature type="region of interest" description="Disordered" evidence="7">
    <location>
        <begin position="608"/>
        <end position="700"/>
    </location>
</feature>
<dbReference type="Gene3D" id="2.60.40.790">
    <property type="match status" value="1"/>
</dbReference>
<evidence type="ECO:0000259" key="9">
    <source>
        <dbReference type="PROSITE" id="PS50865"/>
    </source>
</evidence>
<dbReference type="SUPFAM" id="SSF49764">
    <property type="entry name" value="HSP20-like chaperones"/>
    <property type="match status" value="1"/>
</dbReference>
<feature type="compositionally biased region" description="Acidic residues" evidence="7">
    <location>
        <begin position="1175"/>
        <end position="1186"/>
    </location>
</feature>
<feature type="domain" description="MYND-type" evidence="9">
    <location>
        <begin position="430"/>
        <end position="471"/>
    </location>
</feature>
<dbReference type="PROSITE" id="PS00972">
    <property type="entry name" value="USP_1"/>
    <property type="match status" value="1"/>
</dbReference>
<dbReference type="EMBL" id="BLXT01006084">
    <property type="protein sequence ID" value="GFO28835.1"/>
    <property type="molecule type" value="Genomic_DNA"/>
</dbReference>
<feature type="domain" description="USP" evidence="8">
    <location>
        <begin position="165"/>
        <end position="966"/>
    </location>
</feature>
<accession>A0AAV4CB00</accession>
<keyword evidence="5" id="KW-0862">Zinc</keyword>
<feature type="region of interest" description="Disordered" evidence="7">
    <location>
        <begin position="559"/>
        <end position="585"/>
    </location>
</feature>
<dbReference type="PANTHER" id="PTHR21646">
    <property type="entry name" value="UBIQUITIN CARBOXYL-TERMINAL HYDROLASE"/>
    <property type="match status" value="1"/>
</dbReference>
<feature type="compositionally biased region" description="Low complexity" evidence="7">
    <location>
        <begin position="645"/>
        <end position="654"/>
    </location>
</feature>